<organism evidence="2 3">
    <name type="scientific">Hypholoma sublateritium (strain FD-334 SS-4)</name>
    <dbReference type="NCBI Taxonomy" id="945553"/>
    <lineage>
        <taxon>Eukaryota</taxon>
        <taxon>Fungi</taxon>
        <taxon>Dikarya</taxon>
        <taxon>Basidiomycota</taxon>
        <taxon>Agaricomycotina</taxon>
        <taxon>Agaricomycetes</taxon>
        <taxon>Agaricomycetidae</taxon>
        <taxon>Agaricales</taxon>
        <taxon>Agaricineae</taxon>
        <taxon>Strophariaceae</taxon>
        <taxon>Hypholoma</taxon>
    </lineage>
</organism>
<feature type="compositionally biased region" description="Low complexity" evidence="1">
    <location>
        <begin position="198"/>
        <end position="210"/>
    </location>
</feature>
<dbReference type="AlphaFoldDB" id="A0A0D2PH36"/>
<gene>
    <name evidence="2" type="ORF">HYPSUDRAFT_204624</name>
</gene>
<feature type="compositionally biased region" description="Polar residues" evidence="1">
    <location>
        <begin position="389"/>
        <end position="399"/>
    </location>
</feature>
<evidence type="ECO:0000313" key="3">
    <source>
        <dbReference type="Proteomes" id="UP000054270"/>
    </source>
</evidence>
<feature type="compositionally biased region" description="Polar residues" evidence="1">
    <location>
        <begin position="215"/>
        <end position="228"/>
    </location>
</feature>
<sequence>MASGTVGDQAAKVNTGRSYTRPFYIQPAAAMKRGAALEMLSAAFKIVLILMIMKQALSFGLTSIHTTNTKPASERLPVRVNIAFVRTKAKPDAAKLVPMAATARWNTHPDGTLPQLIEYKKHGSLNLRSIKLNADSCPLLSAESKTLQLIMKEIRMHAQMQSLTSAAFDISNVSSSQPARFARQLRRPPNGSPCSDPSALSQTTAQSSALVATPHSASASSRLNTTTQDADDPPQPMTHNGPTPWPRRPLPPCVDAALKLNSLGIEMQQRGMEIKILKALSTSSSAAQAGGRDGNGHGREAYALYGKRGSGMRSSWRIWMQRSLSSKRLRTRTNLRACPTCSSGAGKSLNDKIGGPHLKELEEVNEEAERRTHVDIARKGGSALRRTSESSARGQLETQSTIVRHDPGAQAAEVDTLECGVEGAEWRARIKALLEDPAAAMLALGSGWRAEKIGSRDDSGKKFVHVWSTMRAKNFGKPAVCFLTVQLTLSLQTTSPLLNSTNCHLISKTSSPRLTKMPRICVGSAVLVKISDPARPGHHRRVLGHVETYRSVGVSNSRIKLVLHYTVRLRNGERLDVMPASVKPLQ</sequence>
<dbReference type="EMBL" id="KN817578">
    <property type="protein sequence ID" value="KJA19410.1"/>
    <property type="molecule type" value="Genomic_DNA"/>
</dbReference>
<keyword evidence="3" id="KW-1185">Reference proteome</keyword>
<dbReference type="OrthoDB" id="73788at2759"/>
<accession>A0A0D2PH36</accession>
<dbReference type="Proteomes" id="UP000054270">
    <property type="component" value="Unassembled WGS sequence"/>
</dbReference>
<proteinExistence type="predicted"/>
<name>A0A0D2PH36_HYPSF</name>
<feature type="region of interest" description="Disordered" evidence="1">
    <location>
        <begin position="376"/>
        <end position="399"/>
    </location>
</feature>
<feature type="region of interest" description="Disordered" evidence="1">
    <location>
        <begin position="184"/>
        <end position="250"/>
    </location>
</feature>
<evidence type="ECO:0000313" key="2">
    <source>
        <dbReference type="EMBL" id="KJA19410.1"/>
    </source>
</evidence>
<evidence type="ECO:0000256" key="1">
    <source>
        <dbReference type="SAM" id="MobiDB-lite"/>
    </source>
</evidence>
<protein>
    <submittedName>
        <fullName evidence="2">Uncharacterized protein</fullName>
    </submittedName>
</protein>
<reference evidence="3" key="1">
    <citation type="submission" date="2014-04" db="EMBL/GenBank/DDBJ databases">
        <title>Evolutionary Origins and Diversification of the Mycorrhizal Mutualists.</title>
        <authorList>
            <consortium name="DOE Joint Genome Institute"/>
            <consortium name="Mycorrhizal Genomics Consortium"/>
            <person name="Kohler A."/>
            <person name="Kuo A."/>
            <person name="Nagy L.G."/>
            <person name="Floudas D."/>
            <person name="Copeland A."/>
            <person name="Barry K.W."/>
            <person name="Cichocki N."/>
            <person name="Veneault-Fourrey C."/>
            <person name="LaButti K."/>
            <person name="Lindquist E.A."/>
            <person name="Lipzen A."/>
            <person name="Lundell T."/>
            <person name="Morin E."/>
            <person name="Murat C."/>
            <person name="Riley R."/>
            <person name="Ohm R."/>
            <person name="Sun H."/>
            <person name="Tunlid A."/>
            <person name="Henrissat B."/>
            <person name="Grigoriev I.V."/>
            <person name="Hibbett D.S."/>
            <person name="Martin F."/>
        </authorList>
    </citation>
    <scope>NUCLEOTIDE SEQUENCE [LARGE SCALE GENOMIC DNA]</scope>
    <source>
        <strain evidence="3">FD-334 SS-4</strain>
    </source>
</reference>